<evidence type="ECO:0000313" key="2">
    <source>
        <dbReference type="EMBL" id="MBN0046429.1"/>
    </source>
</evidence>
<feature type="chain" id="PRO_5046114814" description="Secreted protein" evidence="1">
    <location>
        <begin position="34"/>
        <end position="146"/>
    </location>
</feature>
<reference evidence="2 3" key="1">
    <citation type="submission" date="2021-02" db="EMBL/GenBank/DDBJ databases">
        <title>Whole genome sequencing of Streptomyces actuosus VRA1.</title>
        <authorList>
            <person name="Sen G."/>
            <person name="Sen A."/>
        </authorList>
    </citation>
    <scope>NUCLEOTIDE SEQUENCE [LARGE SCALE GENOMIC DNA]</scope>
    <source>
        <strain evidence="2 3">VRA1</strain>
    </source>
</reference>
<dbReference type="Proteomes" id="UP000788262">
    <property type="component" value="Unassembled WGS sequence"/>
</dbReference>
<dbReference type="InterPro" id="IPR006311">
    <property type="entry name" value="TAT_signal"/>
</dbReference>
<evidence type="ECO:0000313" key="3">
    <source>
        <dbReference type="Proteomes" id="UP000788262"/>
    </source>
</evidence>
<feature type="signal peptide" evidence="1">
    <location>
        <begin position="1"/>
        <end position="33"/>
    </location>
</feature>
<dbReference type="EMBL" id="JAFFZS010000016">
    <property type="protein sequence ID" value="MBN0046429.1"/>
    <property type="molecule type" value="Genomic_DNA"/>
</dbReference>
<dbReference type="PROSITE" id="PS51318">
    <property type="entry name" value="TAT"/>
    <property type="match status" value="1"/>
</dbReference>
<protein>
    <recommendedName>
        <fullName evidence="4">Secreted protein</fullName>
    </recommendedName>
</protein>
<sequence>MRQHMKAGTRRRAAVLLGTAVLASALAAPSASADGPSEIYLGKRSGTIRVGGLPHTYKWEDKQYRSTSLPNLRKHSIRITYNACATWRARASVKWGRTYDTVESTAKGCRKSVLLTPMGDMKANVTLTIHQEPTDMSASIVIKPVH</sequence>
<organism evidence="2 3">
    <name type="scientific">Streptomyces actuosus</name>
    <dbReference type="NCBI Taxonomy" id="1885"/>
    <lineage>
        <taxon>Bacteria</taxon>
        <taxon>Bacillati</taxon>
        <taxon>Actinomycetota</taxon>
        <taxon>Actinomycetes</taxon>
        <taxon>Kitasatosporales</taxon>
        <taxon>Streptomycetaceae</taxon>
        <taxon>Streptomyces</taxon>
    </lineage>
</organism>
<evidence type="ECO:0000256" key="1">
    <source>
        <dbReference type="SAM" id="SignalP"/>
    </source>
</evidence>
<keyword evidence="3" id="KW-1185">Reference proteome</keyword>
<accession>A0ABS2VTS8</accession>
<evidence type="ECO:0008006" key="4">
    <source>
        <dbReference type="Google" id="ProtNLM"/>
    </source>
</evidence>
<proteinExistence type="predicted"/>
<gene>
    <name evidence="2" type="ORF">JS756_20455</name>
</gene>
<comment type="caution">
    <text evidence="2">The sequence shown here is derived from an EMBL/GenBank/DDBJ whole genome shotgun (WGS) entry which is preliminary data.</text>
</comment>
<dbReference type="RefSeq" id="WP_205384583.1">
    <property type="nucleotide sequence ID" value="NZ_JAFFZS010000016.1"/>
</dbReference>
<keyword evidence="1" id="KW-0732">Signal</keyword>
<name>A0ABS2VTS8_STRAS</name>